<dbReference type="InterPro" id="IPR011333">
    <property type="entry name" value="SKP1/BTB/POZ_sf"/>
</dbReference>
<dbReference type="Gene3D" id="3.30.710.10">
    <property type="entry name" value="Potassium Channel Kv1.1, Chain A"/>
    <property type="match status" value="1"/>
</dbReference>
<keyword evidence="2" id="KW-1185">Reference proteome</keyword>
<name>A0ABR2XNP6_9PEZI</name>
<organism evidence="1 2">
    <name type="scientific">Seiridium cardinale</name>
    <dbReference type="NCBI Taxonomy" id="138064"/>
    <lineage>
        <taxon>Eukaryota</taxon>
        <taxon>Fungi</taxon>
        <taxon>Dikarya</taxon>
        <taxon>Ascomycota</taxon>
        <taxon>Pezizomycotina</taxon>
        <taxon>Sordariomycetes</taxon>
        <taxon>Xylariomycetidae</taxon>
        <taxon>Amphisphaeriales</taxon>
        <taxon>Sporocadaceae</taxon>
        <taxon>Seiridium</taxon>
    </lineage>
</organism>
<dbReference type="PANTHER" id="PTHR47843">
    <property type="entry name" value="BTB DOMAIN-CONTAINING PROTEIN-RELATED"/>
    <property type="match status" value="1"/>
</dbReference>
<evidence type="ECO:0000313" key="1">
    <source>
        <dbReference type="EMBL" id="KAK9775241.1"/>
    </source>
</evidence>
<comment type="caution">
    <text evidence="1">The sequence shown here is derived from an EMBL/GenBank/DDBJ whole genome shotgun (WGS) entry which is preliminary data.</text>
</comment>
<protein>
    <submittedName>
        <fullName evidence="1">BTB domain-containing protein</fullName>
    </submittedName>
</protein>
<evidence type="ECO:0000313" key="2">
    <source>
        <dbReference type="Proteomes" id="UP001465668"/>
    </source>
</evidence>
<dbReference type="Proteomes" id="UP001465668">
    <property type="component" value="Unassembled WGS sequence"/>
</dbReference>
<dbReference type="EMBL" id="JARVKM010000036">
    <property type="protein sequence ID" value="KAK9775241.1"/>
    <property type="molecule type" value="Genomic_DNA"/>
</dbReference>
<proteinExistence type="predicted"/>
<gene>
    <name evidence="1" type="ORF">SCAR479_08217</name>
</gene>
<accession>A0ABR2XNP6</accession>
<reference evidence="1 2" key="1">
    <citation type="submission" date="2024-02" db="EMBL/GenBank/DDBJ databases">
        <title>First draft genome assembly of two strains of Seiridium cardinale.</title>
        <authorList>
            <person name="Emiliani G."/>
            <person name="Scali E."/>
        </authorList>
    </citation>
    <scope>NUCLEOTIDE SEQUENCE [LARGE SCALE GENOMIC DNA]</scope>
    <source>
        <strain evidence="1 2">BM-138-000479</strain>
    </source>
</reference>
<sequence length="367" mass="41669">MANLSFKEIAQSKPFRFIVGTHHREFFMHADLVASMSKVLNVTVNGSCNGAAKFQEALTNVVVWEDTDEDTFVRFCEFAYTGDYQAASPTKPEGTVRNGQCASTRRYEIFLDTLLTRSAMIEHDADVLVEYTPDVPVPVPETDAIVGPESPVPVPEMYPIAESESPVPVPEMYPIAEPELEPEPEPEPSEFNDFWLSSSRKKIKKKAKKGLTWEEEHSQEAMETRKENLWRKFTYLFHDLSAEFIPANAKPEVVHTEVFLSHARIYTMADCYGVESLATKALGKLHRTLVRFRVFEERIPDIVTLIDYGFNNTTDKGGEQDGLRSLLCMYTACKLEHLWSNADFQNLFREHGDFSHGVLSNLLSRLS</sequence>